<comment type="similarity">
    <text evidence="1">Belongs to the GHMP kinase family. GalK subfamily.</text>
</comment>
<dbReference type="PRINTS" id="PR00473">
    <property type="entry name" value="GALCTOKINASE"/>
</dbReference>
<feature type="domain" description="GHMP kinase N-terminal" evidence="8">
    <location>
        <begin position="83"/>
        <end position="168"/>
    </location>
</feature>
<keyword evidence="6" id="KW-0299">Galactose metabolism</keyword>
<feature type="domain" description="GHMP kinase C-terminal" evidence="9">
    <location>
        <begin position="270"/>
        <end position="341"/>
    </location>
</feature>
<evidence type="ECO:0000313" key="11">
    <source>
        <dbReference type="EMBL" id="MFC5512086.1"/>
    </source>
</evidence>
<evidence type="ECO:0000256" key="6">
    <source>
        <dbReference type="ARBA" id="ARBA00023144"/>
    </source>
</evidence>
<evidence type="ECO:0000256" key="3">
    <source>
        <dbReference type="ARBA" id="ARBA00022741"/>
    </source>
</evidence>
<dbReference type="SUPFAM" id="SSF54211">
    <property type="entry name" value="Ribosomal protein S5 domain 2-like"/>
    <property type="match status" value="1"/>
</dbReference>
<dbReference type="InterPro" id="IPR036554">
    <property type="entry name" value="GHMP_kinase_C_sf"/>
</dbReference>
<dbReference type="InterPro" id="IPR013750">
    <property type="entry name" value="GHMP_kinase_C_dom"/>
</dbReference>
<evidence type="ECO:0000313" key="12">
    <source>
        <dbReference type="Proteomes" id="UP001596031"/>
    </source>
</evidence>
<keyword evidence="12" id="KW-1185">Reference proteome</keyword>
<dbReference type="Pfam" id="PF08544">
    <property type="entry name" value="GHMP_kinases_C"/>
    <property type="match status" value="1"/>
</dbReference>
<feature type="domain" description="Galactokinase N-terminal" evidence="10">
    <location>
        <begin position="7"/>
        <end position="51"/>
    </location>
</feature>
<evidence type="ECO:0000259" key="9">
    <source>
        <dbReference type="Pfam" id="PF08544"/>
    </source>
</evidence>
<dbReference type="Gene3D" id="3.30.230.10">
    <property type="match status" value="1"/>
</dbReference>
<accession>A0ABW0PHC6</accession>
<dbReference type="PANTHER" id="PTHR10457">
    <property type="entry name" value="MEVALONATE KINASE/GALACTOKINASE"/>
    <property type="match status" value="1"/>
</dbReference>
<comment type="caution">
    <text evidence="11">The sequence shown here is derived from an EMBL/GenBank/DDBJ whole genome shotgun (WGS) entry which is preliminary data.</text>
</comment>
<dbReference type="Gene3D" id="3.30.70.890">
    <property type="entry name" value="GHMP kinase, C-terminal domain"/>
    <property type="match status" value="1"/>
</dbReference>
<keyword evidence="2 11" id="KW-0808">Transferase</keyword>
<protein>
    <recommendedName>
        <fullName evidence="7">Galactokinase</fullName>
        <ecNumber evidence="7">2.7.1.6</ecNumber>
    </recommendedName>
</protein>
<gene>
    <name evidence="11" type="primary">galK</name>
    <name evidence="11" type="ORF">ACFPOU_13245</name>
</gene>
<dbReference type="PRINTS" id="PR00959">
    <property type="entry name" value="MEVGALKINASE"/>
</dbReference>
<dbReference type="GO" id="GO:0004335">
    <property type="term" value="F:galactokinase activity"/>
    <property type="evidence" value="ECO:0007669"/>
    <property type="project" value="UniProtKB-EC"/>
</dbReference>
<evidence type="ECO:0000256" key="7">
    <source>
        <dbReference type="NCBIfam" id="TIGR00131"/>
    </source>
</evidence>
<dbReference type="RefSeq" id="WP_379721950.1">
    <property type="nucleotide sequence ID" value="NZ_JBHSMS010000040.1"/>
</dbReference>
<dbReference type="InterPro" id="IPR006204">
    <property type="entry name" value="GHMP_kinase_N_dom"/>
</dbReference>
<name>A0ABW0PHC6_9BURK</name>
<keyword evidence="6" id="KW-0119">Carbohydrate metabolism</keyword>
<evidence type="ECO:0000259" key="10">
    <source>
        <dbReference type="Pfam" id="PF10509"/>
    </source>
</evidence>
<dbReference type="InterPro" id="IPR019539">
    <property type="entry name" value="GalKase_N"/>
</dbReference>
<dbReference type="InterPro" id="IPR006206">
    <property type="entry name" value="Mevalonate/galactokinase"/>
</dbReference>
<organism evidence="11 12">
    <name type="scientific">Massilia jejuensis</name>
    <dbReference type="NCBI Taxonomy" id="648894"/>
    <lineage>
        <taxon>Bacteria</taxon>
        <taxon>Pseudomonadati</taxon>
        <taxon>Pseudomonadota</taxon>
        <taxon>Betaproteobacteria</taxon>
        <taxon>Burkholderiales</taxon>
        <taxon>Oxalobacteraceae</taxon>
        <taxon>Telluria group</taxon>
        <taxon>Massilia</taxon>
    </lineage>
</organism>
<sequence>MVTSDSFFGGAPEVNASAPGRVNLLGEHTDYNDGFMLPVATPQRTTVALARSNDGHFHFYSSTLDANVTFAPEASAPSGFGSYIEGCIRLVEAEGVKVPPLRIWVATDVPVGSGLSSSAALEVATLRALRQMLGFELDDVKLARIAQRAEIEYARVNCGIMDQMASSLADESHMLFIDARTLEHRLAPMPAGSEIIVIDSGIARKLAGSKYNERRAECEEASRILGVKALRDVADPDSVESLPEPLKRRARHVVRENLRVLEATGGVPAARFGELMNASHFSLRDDYEVSIPELDELCALLRAQPGVVGARLTGAGFGGACVALCSAGHAQQAAEAALNEYNRNGRQGRILIPVPTERKENNESV</sequence>
<evidence type="ECO:0000256" key="1">
    <source>
        <dbReference type="ARBA" id="ARBA00006566"/>
    </source>
</evidence>
<dbReference type="EMBL" id="JBHSMS010000040">
    <property type="protein sequence ID" value="MFC5512086.1"/>
    <property type="molecule type" value="Genomic_DNA"/>
</dbReference>
<dbReference type="Proteomes" id="UP001596031">
    <property type="component" value="Unassembled WGS sequence"/>
</dbReference>
<dbReference type="Pfam" id="PF10509">
    <property type="entry name" value="GalKase_gal_bdg"/>
    <property type="match status" value="1"/>
</dbReference>
<dbReference type="Pfam" id="PF00288">
    <property type="entry name" value="GHMP_kinases_N"/>
    <property type="match status" value="1"/>
</dbReference>
<dbReference type="InterPro" id="IPR000705">
    <property type="entry name" value="Galactokinase"/>
</dbReference>
<dbReference type="InterPro" id="IPR020568">
    <property type="entry name" value="Ribosomal_Su5_D2-typ_SF"/>
</dbReference>
<evidence type="ECO:0000256" key="5">
    <source>
        <dbReference type="ARBA" id="ARBA00022840"/>
    </source>
</evidence>
<evidence type="ECO:0000259" key="8">
    <source>
        <dbReference type="Pfam" id="PF00288"/>
    </source>
</evidence>
<proteinExistence type="inferred from homology"/>
<dbReference type="NCBIfam" id="TIGR00131">
    <property type="entry name" value="gal_kin"/>
    <property type="match status" value="1"/>
</dbReference>
<evidence type="ECO:0000256" key="4">
    <source>
        <dbReference type="ARBA" id="ARBA00022777"/>
    </source>
</evidence>
<keyword evidence="5" id="KW-0067">ATP-binding</keyword>
<dbReference type="InterPro" id="IPR006203">
    <property type="entry name" value="GHMP_knse_ATP-bd_CS"/>
</dbReference>
<dbReference type="EC" id="2.7.1.6" evidence="7"/>
<keyword evidence="3" id="KW-0547">Nucleotide-binding</keyword>
<keyword evidence="4" id="KW-0418">Kinase</keyword>
<dbReference type="PANTHER" id="PTHR10457:SF7">
    <property type="entry name" value="GALACTOKINASE-RELATED"/>
    <property type="match status" value="1"/>
</dbReference>
<dbReference type="SUPFAM" id="SSF55060">
    <property type="entry name" value="GHMP Kinase, C-terminal domain"/>
    <property type="match status" value="1"/>
</dbReference>
<dbReference type="PIRSF" id="PIRSF000530">
    <property type="entry name" value="Galactokinase"/>
    <property type="match status" value="1"/>
</dbReference>
<dbReference type="InterPro" id="IPR014721">
    <property type="entry name" value="Ribsml_uS5_D2-typ_fold_subgr"/>
</dbReference>
<dbReference type="PROSITE" id="PS00627">
    <property type="entry name" value="GHMP_KINASES_ATP"/>
    <property type="match status" value="1"/>
</dbReference>
<reference evidence="12" key="1">
    <citation type="journal article" date="2019" name="Int. J. Syst. Evol. Microbiol.">
        <title>The Global Catalogue of Microorganisms (GCM) 10K type strain sequencing project: providing services to taxonomists for standard genome sequencing and annotation.</title>
        <authorList>
            <consortium name="The Broad Institute Genomics Platform"/>
            <consortium name="The Broad Institute Genome Sequencing Center for Infectious Disease"/>
            <person name="Wu L."/>
            <person name="Ma J."/>
        </authorList>
    </citation>
    <scope>NUCLEOTIDE SEQUENCE [LARGE SCALE GENOMIC DNA]</scope>
    <source>
        <strain evidence="12">CCUG 38813</strain>
    </source>
</reference>
<evidence type="ECO:0000256" key="2">
    <source>
        <dbReference type="ARBA" id="ARBA00022679"/>
    </source>
</evidence>